<protein>
    <submittedName>
        <fullName evidence="1">Enniatin synthetase</fullName>
    </submittedName>
</protein>
<dbReference type="Gene3D" id="3.30.300.30">
    <property type="match status" value="1"/>
</dbReference>
<dbReference type="PANTHER" id="PTHR45527:SF1">
    <property type="entry name" value="FATTY ACID SYNTHASE"/>
    <property type="match status" value="1"/>
</dbReference>
<evidence type="ECO:0000313" key="1">
    <source>
        <dbReference type="EMBL" id="CCF46804.1"/>
    </source>
</evidence>
<dbReference type="EMBL" id="CACQ02009080">
    <property type="protein sequence ID" value="CCF46804.1"/>
    <property type="molecule type" value="Genomic_DNA"/>
</dbReference>
<accession>H1W2U1</accession>
<reference evidence="2" key="1">
    <citation type="journal article" date="2012" name="Nat. Genet.">
        <title>Lifestyle transitions in plant pathogenic Colletotrichum fungi deciphered by genome and transcriptome analyses.</title>
        <authorList>
            <person name="O'Connell R.J."/>
            <person name="Thon M.R."/>
            <person name="Hacquard S."/>
            <person name="Amyotte S.G."/>
            <person name="Kleemann J."/>
            <person name="Torres M.F."/>
            <person name="Damm U."/>
            <person name="Buiate E.A."/>
            <person name="Epstein L."/>
            <person name="Alkan N."/>
            <person name="Altmueller J."/>
            <person name="Alvarado-Balderrama L."/>
            <person name="Bauser C.A."/>
            <person name="Becker C."/>
            <person name="Birren B.W."/>
            <person name="Chen Z."/>
            <person name="Choi J."/>
            <person name="Crouch J.A."/>
            <person name="Duvick J.P."/>
            <person name="Farman M.A."/>
            <person name="Gan P."/>
            <person name="Heiman D."/>
            <person name="Henrissat B."/>
            <person name="Howard R.J."/>
            <person name="Kabbage M."/>
            <person name="Koch C."/>
            <person name="Kracher B."/>
            <person name="Kubo Y."/>
            <person name="Law A.D."/>
            <person name="Lebrun M.-H."/>
            <person name="Lee Y.-H."/>
            <person name="Miyara I."/>
            <person name="Moore N."/>
            <person name="Neumann U."/>
            <person name="Nordstroem K."/>
            <person name="Panaccione D.G."/>
            <person name="Panstruga R."/>
            <person name="Place M."/>
            <person name="Proctor R.H."/>
            <person name="Prusky D."/>
            <person name="Rech G."/>
            <person name="Reinhardt R."/>
            <person name="Rollins J.A."/>
            <person name="Rounsley S."/>
            <person name="Schardl C.L."/>
            <person name="Schwartz D.C."/>
            <person name="Shenoy N."/>
            <person name="Shirasu K."/>
            <person name="Sikhakolli U.R."/>
            <person name="Stueber K."/>
            <person name="Sukno S.A."/>
            <person name="Sweigard J.A."/>
            <person name="Takano Y."/>
            <person name="Takahara H."/>
            <person name="Trail F."/>
            <person name="van der Does H.C."/>
            <person name="Voll L.M."/>
            <person name="Will I."/>
            <person name="Young S."/>
            <person name="Zeng Q."/>
            <person name="Zhang J."/>
            <person name="Zhou S."/>
            <person name="Dickman M.B."/>
            <person name="Schulze-Lefert P."/>
            <person name="Ver Loren van Themaat E."/>
            <person name="Ma L.-J."/>
            <person name="Vaillancourt L.J."/>
        </authorList>
    </citation>
    <scope>NUCLEOTIDE SEQUENCE [LARGE SCALE GENOMIC DNA]</scope>
    <source>
        <strain evidence="2">IMI 349063</strain>
    </source>
</reference>
<dbReference type="Gene3D" id="2.30.38.10">
    <property type="entry name" value="Luciferase, Domain 3"/>
    <property type="match status" value="1"/>
</dbReference>
<dbReference type="SUPFAM" id="SSF56801">
    <property type="entry name" value="Acetyl-CoA synthetase-like"/>
    <property type="match status" value="1"/>
</dbReference>
<organism evidence="1 2">
    <name type="scientific">Colletotrichum higginsianum (strain IMI 349063)</name>
    <name type="common">Crucifer anthracnose fungus</name>
    <dbReference type="NCBI Taxonomy" id="759273"/>
    <lineage>
        <taxon>Eukaryota</taxon>
        <taxon>Fungi</taxon>
        <taxon>Dikarya</taxon>
        <taxon>Ascomycota</taxon>
        <taxon>Pezizomycotina</taxon>
        <taxon>Sordariomycetes</taxon>
        <taxon>Hypocreomycetidae</taxon>
        <taxon>Glomerellales</taxon>
        <taxon>Glomerellaceae</taxon>
        <taxon>Colletotrichum</taxon>
        <taxon>Colletotrichum destructivum species complex</taxon>
    </lineage>
</organism>
<dbReference type="GO" id="GO:0043041">
    <property type="term" value="P:amino acid activation for nonribosomal peptide biosynthetic process"/>
    <property type="evidence" value="ECO:0007669"/>
    <property type="project" value="TreeGrafter"/>
</dbReference>
<dbReference type="InterPro" id="IPR045851">
    <property type="entry name" value="AMP-bd_C_sf"/>
</dbReference>
<dbReference type="PANTHER" id="PTHR45527">
    <property type="entry name" value="NONRIBOSOMAL PEPTIDE SYNTHETASE"/>
    <property type="match status" value="1"/>
</dbReference>
<evidence type="ECO:0000313" key="2">
    <source>
        <dbReference type="Proteomes" id="UP000007174"/>
    </source>
</evidence>
<dbReference type="AlphaFoldDB" id="H1W2U1"/>
<dbReference type="HOGENOM" id="CLU_2084713_0_0_1"/>
<gene>
    <name evidence="1" type="ORF">CH063_15443</name>
</gene>
<sequence>MWIVSPDDHHRLLPIGATGEIVVDGPILAIGYLNQPDLTAAHFISSVPFLPEGHRVYRTGDLACYAADGNFHFRGRRDTQVKVNGQRVDFLEVEKQILKLKEPPWSVQHAAIVDVAV</sequence>
<dbReference type="GO" id="GO:0044550">
    <property type="term" value="P:secondary metabolite biosynthetic process"/>
    <property type="evidence" value="ECO:0007669"/>
    <property type="project" value="TreeGrafter"/>
</dbReference>
<name>H1W2U1_COLHI</name>
<proteinExistence type="predicted"/>
<dbReference type="GO" id="GO:0031177">
    <property type="term" value="F:phosphopantetheine binding"/>
    <property type="evidence" value="ECO:0007669"/>
    <property type="project" value="TreeGrafter"/>
</dbReference>
<dbReference type="STRING" id="759273.H1W2U1"/>
<dbReference type="GO" id="GO:0005737">
    <property type="term" value="C:cytoplasm"/>
    <property type="evidence" value="ECO:0007669"/>
    <property type="project" value="TreeGrafter"/>
</dbReference>
<dbReference type="Proteomes" id="UP000007174">
    <property type="component" value="Unassembled WGS sequence"/>
</dbReference>